<evidence type="ECO:0000313" key="2">
    <source>
        <dbReference type="Proteomes" id="UP000324222"/>
    </source>
</evidence>
<comment type="caution">
    <text evidence="1">The sequence shown here is derived from an EMBL/GenBank/DDBJ whole genome shotgun (WGS) entry which is preliminary data.</text>
</comment>
<name>A0A5B7K4B2_PORTR</name>
<reference evidence="1 2" key="1">
    <citation type="submission" date="2019-05" db="EMBL/GenBank/DDBJ databases">
        <title>Another draft genome of Portunus trituberculatus and its Hox gene families provides insights of decapod evolution.</title>
        <authorList>
            <person name="Jeong J.-H."/>
            <person name="Song I."/>
            <person name="Kim S."/>
            <person name="Choi T."/>
            <person name="Kim D."/>
            <person name="Ryu S."/>
            <person name="Kim W."/>
        </authorList>
    </citation>
    <scope>NUCLEOTIDE SEQUENCE [LARGE SCALE GENOMIC DNA]</scope>
    <source>
        <tissue evidence="1">Muscle</tissue>
    </source>
</reference>
<keyword evidence="2" id="KW-1185">Reference proteome</keyword>
<organism evidence="1 2">
    <name type="scientific">Portunus trituberculatus</name>
    <name type="common">Swimming crab</name>
    <name type="synonym">Neptunus trituberculatus</name>
    <dbReference type="NCBI Taxonomy" id="210409"/>
    <lineage>
        <taxon>Eukaryota</taxon>
        <taxon>Metazoa</taxon>
        <taxon>Ecdysozoa</taxon>
        <taxon>Arthropoda</taxon>
        <taxon>Crustacea</taxon>
        <taxon>Multicrustacea</taxon>
        <taxon>Malacostraca</taxon>
        <taxon>Eumalacostraca</taxon>
        <taxon>Eucarida</taxon>
        <taxon>Decapoda</taxon>
        <taxon>Pleocyemata</taxon>
        <taxon>Brachyura</taxon>
        <taxon>Eubrachyura</taxon>
        <taxon>Portunoidea</taxon>
        <taxon>Portunidae</taxon>
        <taxon>Portuninae</taxon>
        <taxon>Portunus</taxon>
    </lineage>
</organism>
<accession>A0A5B7K4B2</accession>
<dbReference type="EMBL" id="VSRR010126904">
    <property type="protein sequence ID" value="MPD01377.1"/>
    <property type="molecule type" value="Genomic_DNA"/>
</dbReference>
<dbReference type="AlphaFoldDB" id="A0A5B7K4B2"/>
<protein>
    <submittedName>
        <fullName evidence="1">Uncharacterized protein</fullName>
    </submittedName>
</protein>
<evidence type="ECO:0000313" key="1">
    <source>
        <dbReference type="EMBL" id="MPD01377.1"/>
    </source>
</evidence>
<gene>
    <name evidence="1" type="ORF">E2C01_096900</name>
</gene>
<dbReference type="Proteomes" id="UP000324222">
    <property type="component" value="Unassembled WGS sequence"/>
</dbReference>
<sequence length="73" mass="8341">MLISTPPTQPLQTVPLLPLLSSPSPHYPFFHQQQYNPHSAKVHVVYQQSSIKIYQLLVEIVIHPCLSSLQQRP</sequence>
<proteinExistence type="predicted"/>